<dbReference type="STRING" id="230819.A0A5C3KG29"/>
<organism evidence="2 3">
    <name type="scientific">Coprinopsis marcescibilis</name>
    <name type="common">Agaric fungus</name>
    <name type="synonym">Psathyrella marcescibilis</name>
    <dbReference type="NCBI Taxonomy" id="230819"/>
    <lineage>
        <taxon>Eukaryota</taxon>
        <taxon>Fungi</taxon>
        <taxon>Dikarya</taxon>
        <taxon>Basidiomycota</taxon>
        <taxon>Agaricomycotina</taxon>
        <taxon>Agaricomycetes</taxon>
        <taxon>Agaricomycetidae</taxon>
        <taxon>Agaricales</taxon>
        <taxon>Agaricineae</taxon>
        <taxon>Psathyrellaceae</taxon>
        <taxon>Coprinopsis</taxon>
    </lineage>
</organism>
<protein>
    <recommendedName>
        <fullName evidence="1">Helitron helicase-like domain-containing protein</fullName>
    </recommendedName>
</protein>
<accession>A0A5C3KG29</accession>
<sequence length="297" mass="33468">MGVSDPECTRIPARCFVAQALNNLAPSSCNSDLPNLVLHRGEDPIPEYNNPDLIPGMYPTLFCLGIGGFEDKTRATKLSFQLQAQYYLNLPNRQFRYHYSFLFVVLNMIQRRKAHLHTHFTVSSLRFKAVAHKLVGLSANTLAEVAEIVENEKSTKSLSTEQKSALDLLRYVNAVGEKIPGSHMAKIAARTDIRNYFGYFGLPHIFLTFNPAAVHSPIFQVMYGDKLVDLSSRYPKLPPRSERARRLAQDPVAAADFFDFSFRCLFEHLLGWDFKTRCSKPDGGILGHLCAFYGSTE</sequence>
<dbReference type="InterPro" id="IPR025476">
    <property type="entry name" value="Helitron_helicase-like"/>
</dbReference>
<name>A0A5C3KG29_COPMA</name>
<keyword evidence="3" id="KW-1185">Reference proteome</keyword>
<dbReference type="Proteomes" id="UP000307440">
    <property type="component" value="Unassembled WGS sequence"/>
</dbReference>
<evidence type="ECO:0000313" key="2">
    <source>
        <dbReference type="EMBL" id="TFK18735.1"/>
    </source>
</evidence>
<feature type="non-terminal residue" evidence="2">
    <location>
        <position position="297"/>
    </location>
</feature>
<dbReference type="Pfam" id="PF14214">
    <property type="entry name" value="Helitron_like_N"/>
    <property type="match status" value="1"/>
</dbReference>
<dbReference type="OrthoDB" id="432234at2759"/>
<evidence type="ECO:0000313" key="3">
    <source>
        <dbReference type="Proteomes" id="UP000307440"/>
    </source>
</evidence>
<reference evidence="2 3" key="1">
    <citation type="journal article" date="2019" name="Nat. Ecol. Evol.">
        <title>Megaphylogeny resolves global patterns of mushroom evolution.</title>
        <authorList>
            <person name="Varga T."/>
            <person name="Krizsan K."/>
            <person name="Foldi C."/>
            <person name="Dima B."/>
            <person name="Sanchez-Garcia M."/>
            <person name="Sanchez-Ramirez S."/>
            <person name="Szollosi G.J."/>
            <person name="Szarkandi J.G."/>
            <person name="Papp V."/>
            <person name="Albert L."/>
            <person name="Andreopoulos W."/>
            <person name="Angelini C."/>
            <person name="Antonin V."/>
            <person name="Barry K.W."/>
            <person name="Bougher N.L."/>
            <person name="Buchanan P."/>
            <person name="Buyck B."/>
            <person name="Bense V."/>
            <person name="Catcheside P."/>
            <person name="Chovatia M."/>
            <person name="Cooper J."/>
            <person name="Damon W."/>
            <person name="Desjardin D."/>
            <person name="Finy P."/>
            <person name="Geml J."/>
            <person name="Haridas S."/>
            <person name="Hughes K."/>
            <person name="Justo A."/>
            <person name="Karasinski D."/>
            <person name="Kautmanova I."/>
            <person name="Kiss B."/>
            <person name="Kocsube S."/>
            <person name="Kotiranta H."/>
            <person name="LaButti K.M."/>
            <person name="Lechner B.E."/>
            <person name="Liimatainen K."/>
            <person name="Lipzen A."/>
            <person name="Lukacs Z."/>
            <person name="Mihaltcheva S."/>
            <person name="Morgado L.N."/>
            <person name="Niskanen T."/>
            <person name="Noordeloos M.E."/>
            <person name="Ohm R.A."/>
            <person name="Ortiz-Santana B."/>
            <person name="Ovrebo C."/>
            <person name="Racz N."/>
            <person name="Riley R."/>
            <person name="Savchenko A."/>
            <person name="Shiryaev A."/>
            <person name="Soop K."/>
            <person name="Spirin V."/>
            <person name="Szebenyi C."/>
            <person name="Tomsovsky M."/>
            <person name="Tulloss R.E."/>
            <person name="Uehling J."/>
            <person name="Grigoriev I.V."/>
            <person name="Vagvolgyi C."/>
            <person name="Papp T."/>
            <person name="Martin F.M."/>
            <person name="Miettinen O."/>
            <person name="Hibbett D.S."/>
            <person name="Nagy L.G."/>
        </authorList>
    </citation>
    <scope>NUCLEOTIDE SEQUENCE [LARGE SCALE GENOMIC DNA]</scope>
    <source>
        <strain evidence="2 3">CBS 121175</strain>
    </source>
</reference>
<gene>
    <name evidence="2" type="ORF">FA15DRAFT_602756</name>
</gene>
<feature type="domain" description="Helitron helicase-like" evidence="1">
    <location>
        <begin position="85"/>
        <end position="297"/>
    </location>
</feature>
<proteinExistence type="predicted"/>
<dbReference type="AlphaFoldDB" id="A0A5C3KG29"/>
<evidence type="ECO:0000259" key="1">
    <source>
        <dbReference type="Pfam" id="PF14214"/>
    </source>
</evidence>
<dbReference type="EMBL" id="ML210381">
    <property type="protein sequence ID" value="TFK18735.1"/>
    <property type="molecule type" value="Genomic_DNA"/>
</dbReference>